<feature type="compositionally biased region" description="Polar residues" evidence="8">
    <location>
        <begin position="459"/>
        <end position="474"/>
    </location>
</feature>
<dbReference type="SUPFAM" id="SSF47113">
    <property type="entry name" value="Histone-fold"/>
    <property type="match status" value="1"/>
</dbReference>
<evidence type="ECO:0000256" key="6">
    <source>
        <dbReference type="ARBA" id="ARBA00023242"/>
    </source>
</evidence>
<keyword evidence="6" id="KW-0539">Nucleus</keyword>
<evidence type="ECO:0000256" key="8">
    <source>
        <dbReference type="SAM" id="MobiDB-lite"/>
    </source>
</evidence>
<accession>A0ABQ4ZQ73</accession>
<dbReference type="PROSITE" id="PS50994">
    <property type="entry name" value="INTEGRASE"/>
    <property type="match status" value="1"/>
</dbReference>
<dbReference type="CDD" id="cd22912">
    <property type="entry name" value="HFD_H4"/>
    <property type="match status" value="1"/>
</dbReference>
<dbReference type="InterPro" id="IPR001951">
    <property type="entry name" value="Histone_H4"/>
</dbReference>
<evidence type="ECO:0000256" key="5">
    <source>
        <dbReference type="ARBA" id="ARBA00023125"/>
    </source>
</evidence>
<dbReference type="InterPro" id="IPR012337">
    <property type="entry name" value="RNaseH-like_sf"/>
</dbReference>
<feature type="compositionally biased region" description="Polar residues" evidence="8">
    <location>
        <begin position="132"/>
        <end position="163"/>
    </location>
</feature>
<dbReference type="Pfam" id="PF13976">
    <property type="entry name" value="gag_pre-integrs"/>
    <property type="match status" value="1"/>
</dbReference>
<keyword evidence="11" id="KW-1185">Reference proteome</keyword>
<feature type="region of interest" description="Disordered" evidence="8">
    <location>
        <begin position="122"/>
        <end position="169"/>
    </location>
</feature>
<keyword evidence="4" id="KW-0158">Chromosome</keyword>
<feature type="compositionally biased region" description="Basic and acidic residues" evidence="8">
    <location>
        <begin position="476"/>
        <end position="490"/>
    </location>
</feature>
<dbReference type="Gene3D" id="3.30.420.10">
    <property type="entry name" value="Ribonuclease H-like superfamily/Ribonuclease H"/>
    <property type="match status" value="1"/>
</dbReference>
<name>A0ABQ4ZQ73_9ASTR</name>
<dbReference type="Gene3D" id="1.10.20.10">
    <property type="entry name" value="Histone, subunit A"/>
    <property type="match status" value="1"/>
</dbReference>
<sequence length="1086" mass="121218">MVVVLCGCGGDDDDEVVVVVVVEIILMVGYSLWCGGGGGSDGCGGGATAGGCRDGGGDEVGWICGDVMMAYGVGVEAHIDYLKYTQEQADILRGIVEQAKAKQPLDNALDFSLRKRLLSHPKPRSRKLGLKCSTSKCGSKPTGTKKNDRISQTPSSNIKNQLEAQPRKVNKKNRVVEPICDVNVKHSLLNANFEPICATCSRKKAKIVESKNANHSEPNHTWGSNATDIPSSSSLVMTVRFGNDHIARIMGYGDYQLGNVTISRVYYDPETQFYTISLDDMLKTSPICLLSKASKTKSWLWHRQLSYLNLGTLNKLAKDGLAGGIPRLKFQKDHLYNETEFVNQTLRDFYENVGISHQTSVARTPQQNGVVERRNRTLVEAARTISGPGLHSMTPATSSSGLVPNTVSQQPCIPPKRDDWDHLFQPMFDEYFNPPSIVVSPVQEAPAPRAVVLADSPVSTSIDQDALSTKSPKTPTFRDDPLHESLHEDSTSQGSSSNVRQTHTPFEHLGRWTKDHPIANVIGNPSRSVSTRKQLQTDAMWCYFDAFLTSVEPKNFKQAMTKPSWIDAMQEEIHEFERLHDWELVSCRDKVMLIKLKWIYKVKTDEFGGVLKNKARLVAQGFRQEEGIDFEESFAPVARIEAIRIFDNPSHVYKLKKALYGLKQAQRAWYDMLSSFLISQHFYKGVVDPTLFTGKARNDILLVQIYVDDIIFASSNTAMCDEFANQMTNKFKMSMMGKMSFFLGLQISQSPRGIFINQSKYASEIVKKYGLHSTDSVDTPMIKNKKLDEDLQGKPVDATLYRGMIGSLMYLTSSRPYLNYVDTDMSLTAYADADHVGCQDTRRSTSGSAQFLGDKLIPLYCDNKSAIALCCNNVQHSRAKHIDIRYHFIKEQVGNGIVELYFVRTRDGNKTRRKISQSPWGSPIPIRDGDGDVSRFPDGGGDEAEKQGWGCPRLPKIGGLVICREMESSRLKSSETLLDDFVFLRSVVARRCDGVLLDSPSVSLCNAAMEDVQMFSSRLGRGSVYPVKMEFHVIYEETRGVLKIFLENVIRDAVTYTEHARRKTVTAMDVVYALKRQGRTLYGFGG</sequence>
<comment type="similarity">
    <text evidence="3">Belongs to the histone H4 family.</text>
</comment>
<dbReference type="InterPro" id="IPR001584">
    <property type="entry name" value="Integrase_cat-core"/>
</dbReference>
<comment type="caution">
    <text evidence="10">The sequence shown here is derived from an EMBL/GenBank/DDBJ whole genome shotgun (WGS) entry which is preliminary data.</text>
</comment>
<gene>
    <name evidence="10" type="ORF">Tco_0773963</name>
</gene>
<evidence type="ECO:0000256" key="1">
    <source>
        <dbReference type="ARBA" id="ARBA00004123"/>
    </source>
</evidence>
<organism evidence="10 11">
    <name type="scientific">Tanacetum coccineum</name>
    <dbReference type="NCBI Taxonomy" id="301880"/>
    <lineage>
        <taxon>Eukaryota</taxon>
        <taxon>Viridiplantae</taxon>
        <taxon>Streptophyta</taxon>
        <taxon>Embryophyta</taxon>
        <taxon>Tracheophyta</taxon>
        <taxon>Spermatophyta</taxon>
        <taxon>Magnoliopsida</taxon>
        <taxon>eudicotyledons</taxon>
        <taxon>Gunneridae</taxon>
        <taxon>Pentapetalae</taxon>
        <taxon>asterids</taxon>
        <taxon>campanulids</taxon>
        <taxon>Asterales</taxon>
        <taxon>Asteraceae</taxon>
        <taxon>Asteroideae</taxon>
        <taxon>Anthemideae</taxon>
        <taxon>Anthemidinae</taxon>
        <taxon>Tanacetum</taxon>
    </lineage>
</organism>
<evidence type="ECO:0000313" key="10">
    <source>
        <dbReference type="EMBL" id="GJS91327.1"/>
    </source>
</evidence>
<dbReference type="Pfam" id="PF07727">
    <property type="entry name" value="RVT_2"/>
    <property type="match status" value="2"/>
</dbReference>
<dbReference type="InterPro" id="IPR043502">
    <property type="entry name" value="DNA/RNA_pol_sf"/>
</dbReference>
<keyword evidence="7" id="KW-0544">Nucleosome core</keyword>
<keyword evidence="5" id="KW-0238">DNA-binding</keyword>
<dbReference type="SUPFAM" id="SSF53098">
    <property type="entry name" value="Ribonuclease H-like"/>
    <property type="match status" value="1"/>
</dbReference>
<evidence type="ECO:0000256" key="2">
    <source>
        <dbReference type="ARBA" id="ARBA00004286"/>
    </source>
</evidence>
<dbReference type="SUPFAM" id="SSF56672">
    <property type="entry name" value="DNA/RNA polymerases"/>
    <property type="match status" value="1"/>
</dbReference>
<feature type="region of interest" description="Disordered" evidence="8">
    <location>
        <begin position="459"/>
        <end position="501"/>
    </location>
</feature>
<dbReference type="EMBL" id="BQNB010011496">
    <property type="protein sequence ID" value="GJS91327.1"/>
    <property type="molecule type" value="Genomic_DNA"/>
</dbReference>
<dbReference type="SMART" id="SM00417">
    <property type="entry name" value="H4"/>
    <property type="match status" value="1"/>
</dbReference>
<proteinExistence type="inferred from homology"/>
<feature type="domain" description="Integrase catalytic" evidence="9">
    <location>
        <begin position="334"/>
        <end position="456"/>
    </location>
</feature>
<dbReference type="Proteomes" id="UP001151760">
    <property type="component" value="Unassembled WGS sequence"/>
</dbReference>
<comment type="subcellular location">
    <subcellularLocation>
        <location evidence="2">Chromosome</location>
    </subcellularLocation>
    <subcellularLocation>
        <location evidence="1">Nucleus</location>
    </subcellularLocation>
</comment>
<evidence type="ECO:0000256" key="7">
    <source>
        <dbReference type="ARBA" id="ARBA00023269"/>
    </source>
</evidence>
<dbReference type="InterPro" id="IPR009072">
    <property type="entry name" value="Histone-fold"/>
</dbReference>
<evidence type="ECO:0000256" key="4">
    <source>
        <dbReference type="ARBA" id="ARBA00022454"/>
    </source>
</evidence>
<evidence type="ECO:0000256" key="3">
    <source>
        <dbReference type="ARBA" id="ARBA00006564"/>
    </source>
</evidence>
<dbReference type="InterPro" id="IPR036397">
    <property type="entry name" value="RNaseH_sf"/>
</dbReference>
<evidence type="ECO:0000313" key="11">
    <source>
        <dbReference type="Proteomes" id="UP001151760"/>
    </source>
</evidence>
<reference evidence="10" key="1">
    <citation type="journal article" date="2022" name="Int. J. Mol. Sci.">
        <title>Draft Genome of Tanacetum Coccineum: Genomic Comparison of Closely Related Tanacetum-Family Plants.</title>
        <authorList>
            <person name="Yamashiro T."/>
            <person name="Shiraishi A."/>
            <person name="Nakayama K."/>
            <person name="Satake H."/>
        </authorList>
    </citation>
    <scope>NUCLEOTIDE SEQUENCE</scope>
</reference>
<dbReference type="InterPro" id="IPR025724">
    <property type="entry name" value="GAG-pre-integrase_dom"/>
</dbReference>
<evidence type="ECO:0000259" key="9">
    <source>
        <dbReference type="PROSITE" id="PS50994"/>
    </source>
</evidence>
<reference evidence="10" key="2">
    <citation type="submission" date="2022-01" db="EMBL/GenBank/DDBJ databases">
        <authorList>
            <person name="Yamashiro T."/>
            <person name="Shiraishi A."/>
            <person name="Satake H."/>
            <person name="Nakayama K."/>
        </authorList>
    </citation>
    <scope>NUCLEOTIDE SEQUENCE</scope>
</reference>
<dbReference type="CDD" id="cd09272">
    <property type="entry name" value="RNase_HI_RT_Ty1"/>
    <property type="match status" value="1"/>
</dbReference>
<dbReference type="PANTHER" id="PTHR10484">
    <property type="entry name" value="HISTONE H4"/>
    <property type="match status" value="1"/>
</dbReference>
<dbReference type="InterPro" id="IPR013103">
    <property type="entry name" value="RVT_2"/>
</dbReference>
<feature type="compositionally biased region" description="Polar residues" evidence="8">
    <location>
        <begin position="491"/>
        <end position="501"/>
    </location>
</feature>
<protein>
    <submittedName>
        <fullName evidence="10">Retrovirus-related pol polyprotein from transposon TNT 1-94</fullName>
    </submittedName>
</protein>